<comment type="caution">
    <text evidence="3">The sequence shown here is derived from an EMBL/GenBank/DDBJ whole genome shotgun (WGS) entry which is preliminary data.</text>
</comment>
<dbReference type="AlphaFoldDB" id="A0A1T3NUT5"/>
<name>A0A1T3NUT5_9ACTN</name>
<proteinExistence type="inferred from homology"/>
<dbReference type="InterPro" id="IPR006015">
    <property type="entry name" value="Universal_stress_UspA"/>
</dbReference>
<evidence type="ECO:0000313" key="3">
    <source>
        <dbReference type="EMBL" id="OPC80495.1"/>
    </source>
</evidence>
<dbReference type="InterPro" id="IPR014729">
    <property type="entry name" value="Rossmann-like_a/b/a_fold"/>
</dbReference>
<evidence type="ECO:0000313" key="4">
    <source>
        <dbReference type="Proteomes" id="UP000190037"/>
    </source>
</evidence>
<dbReference type="RefSeq" id="WP_078974753.1">
    <property type="nucleotide sequence ID" value="NZ_MWQN01000001.1"/>
</dbReference>
<feature type="domain" description="UspA" evidence="2">
    <location>
        <begin position="12"/>
        <end position="145"/>
    </location>
</feature>
<dbReference type="PANTHER" id="PTHR46268:SF6">
    <property type="entry name" value="UNIVERSAL STRESS PROTEIN UP12"/>
    <property type="match status" value="1"/>
</dbReference>
<dbReference type="Pfam" id="PF00582">
    <property type="entry name" value="Usp"/>
    <property type="match status" value="2"/>
</dbReference>
<feature type="domain" description="UspA" evidence="2">
    <location>
        <begin position="162"/>
        <end position="295"/>
    </location>
</feature>
<dbReference type="STRING" id="159449.B4N89_05605"/>
<dbReference type="OrthoDB" id="4867015at2"/>
<organism evidence="3 4">
    <name type="scientific">Embleya scabrispora</name>
    <dbReference type="NCBI Taxonomy" id="159449"/>
    <lineage>
        <taxon>Bacteria</taxon>
        <taxon>Bacillati</taxon>
        <taxon>Actinomycetota</taxon>
        <taxon>Actinomycetes</taxon>
        <taxon>Kitasatosporales</taxon>
        <taxon>Streptomycetaceae</taxon>
        <taxon>Embleya</taxon>
    </lineage>
</organism>
<dbReference type="PRINTS" id="PR01438">
    <property type="entry name" value="UNVRSLSTRESS"/>
</dbReference>
<accession>A0A1T3NUT5</accession>
<evidence type="ECO:0000259" key="2">
    <source>
        <dbReference type="Pfam" id="PF00582"/>
    </source>
</evidence>
<dbReference type="EMBL" id="MWQN01000001">
    <property type="protein sequence ID" value="OPC80495.1"/>
    <property type="molecule type" value="Genomic_DNA"/>
</dbReference>
<dbReference type="Proteomes" id="UP000190037">
    <property type="component" value="Unassembled WGS sequence"/>
</dbReference>
<gene>
    <name evidence="3" type="ORF">B4N89_05605</name>
</gene>
<sequence length="297" mass="30123">MADTGAVGTPLVVVGIDGSEHGDRALARAAEAAARAGALLRVVHAIRVPMATPGFESVEPNEDTRRAAEELVRDAAAAALRRCPHLAVDARVGYGLPGDALLAAAEGAMLLVAGSRGRGGFVGLLLGSVSRHLAARTECPLLIVRGGYGAAAEGPGAGGADVLLGVQGDGDGRAVTAAFEAAGDRGLPVHAVHAWSWPGYAGLAGPSQADLRAVAEVHATALEQALAAARERFPDVEVRADSVMADAAATLVEASAGSALAVVGVRRRRGPLRHWVGHVATTTIEHARCPVLVVPQH</sequence>
<protein>
    <recommendedName>
        <fullName evidence="2">UspA domain-containing protein</fullName>
    </recommendedName>
</protein>
<dbReference type="SUPFAM" id="SSF52402">
    <property type="entry name" value="Adenine nucleotide alpha hydrolases-like"/>
    <property type="match status" value="2"/>
</dbReference>
<evidence type="ECO:0000256" key="1">
    <source>
        <dbReference type="ARBA" id="ARBA00008791"/>
    </source>
</evidence>
<dbReference type="InterPro" id="IPR006016">
    <property type="entry name" value="UspA"/>
</dbReference>
<dbReference type="PANTHER" id="PTHR46268">
    <property type="entry name" value="STRESS RESPONSE PROTEIN NHAX"/>
    <property type="match status" value="1"/>
</dbReference>
<dbReference type="Gene3D" id="3.40.50.620">
    <property type="entry name" value="HUPs"/>
    <property type="match status" value="2"/>
</dbReference>
<reference evidence="3 4" key="1">
    <citation type="submission" date="2017-03" db="EMBL/GenBank/DDBJ databases">
        <title>Draft genome sequence of Streptomyces scabrisporus NF3, endophyte isolated from Amphipterygium adstringens.</title>
        <authorList>
            <person name="Vazquez M."/>
            <person name="Ceapa C.D."/>
            <person name="Rodriguez Luna D."/>
            <person name="Sanchez Esquivel S."/>
        </authorList>
    </citation>
    <scope>NUCLEOTIDE SEQUENCE [LARGE SCALE GENOMIC DNA]</scope>
    <source>
        <strain evidence="3 4">NF3</strain>
    </source>
</reference>
<comment type="similarity">
    <text evidence="1">Belongs to the universal stress protein A family.</text>
</comment>
<keyword evidence="4" id="KW-1185">Reference proteome</keyword>